<feature type="region of interest" description="Disordered" evidence="8">
    <location>
        <begin position="298"/>
        <end position="328"/>
    </location>
</feature>
<comment type="similarity">
    <text evidence="3">Belongs to the RNase PH family.</text>
</comment>
<feature type="compositionally biased region" description="Low complexity" evidence="8">
    <location>
        <begin position="311"/>
        <end position="320"/>
    </location>
</feature>
<comment type="subcellular location">
    <subcellularLocation>
        <location evidence="2">Cytoplasm</location>
    </subcellularLocation>
    <subcellularLocation>
        <location evidence="1">Nucleus</location>
    </subcellularLocation>
</comment>
<dbReference type="SUPFAM" id="SSF54211">
    <property type="entry name" value="Ribosomal protein S5 domain 2-like"/>
    <property type="match status" value="1"/>
</dbReference>
<protein>
    <recommendedName>
        <fullName evidence="7">Protein ECERIFERUM 7</fullName>
    </recommendedName>
</protein>
<dbReference type="AlphaFoldDB" id="A0A8T0HD12"/>
<evidence type="ECO:0000256" key="5">
    <source>
        <dbReference type="ARBA" id="ARBA00022884"/>
    </source>
</evidence>
<dbReference type="InterPro" id="IPR027408">
    <property type="entry name" value="PNPase/RNase_PH_dom_sf"/>
</dbReference>
<feature type="compositionally biased region" description="Basic residues" evidence="8">
    <location>
        <begin position="514"/>
        <end position="529"/>
    </location>
</feature>
<dbReference type="InterPro" id="IPR020568">
    <property type="entry name" value="Ribosomal_Su5_D2-typ_SF"/>
</dbReference>
<dbReference type="GO" id="GO:0000467">
    <property type="term" value="P:exonucleolytic trimming to generate mature 3'-end of 5.8S rRNA from tricistronic rRNA transcript (SSU-rRNA, 5.8S rRNA, LSU-rRNA)"/>
    <property type="evidence" value="ECO:0007669"/>
    <property type="project" value="TreeGrafter"/>
</dbReference>
<dbReference type="GO" id="GO:0035925">
    <property type="term" value="F:mRNA 3'-UTR AU-rich region binding"/>
    <property type="evidence" value="ECO:0007669"/>
    <property type="project" value="TreeGrafter"/>
</dbReference>
<dbReference type="Gene3D" id="3.30.230.70">
    <property type="entry name" value="GHMP Kinase, N-terminal domain"/>
    <property type="match status" value="1"/>
</dbReference>
<evidence type="ECO:0000256" key="6">
    <source>
        <dbReference type="ARBA" id="ARBA00023242"/>
    </source>
</evidence>
<evidence type="ECO:0000256" key="3">
    <source>
        <dbReference type="ARBA" id="ARBA00006678"/>
    </source>
</evidence>
<feature type="region of interest" description="Disordered" evidence="8">
    <location>
        <begin position="506"/>
        <end position="529"/>
    </location>
</feature>
<evidence type="ECO:0000256" key="1">
    <source>
        <dbReference type="ARBA" id="ARBA00004123"/>
    </source>
</evidence>
<dbReference type="GO" id="GO:0071038">
    <property type="term" value="P:TRAMP-dependent tRNA surveillance pathway"/>
    <property type="evidence" value="ECO:0007669"/>
    <property type="project" value="TreeGrafter"/>
</dbReference>
<dbReference type="GO" id="GO:0000177">
    <property type="term" value="C:cytoplasmic exosome (RNase complex)"/>
    <property type="evidence" value="ECO:0007669"/>
    <property type="project" value="TreeGrafter"/>
</dbReference>
<evidence type="ECO:0000256" key="2">
    <source>
        <dbReference type="ARBA" id="ARBA00004496"/>
    </source>
</evidence>
<dbReference type="Proteomes" id="UP000822688">
    <property type="component" value="Chromosome 7"/>
</dbReference>
<dbReference type="PANTHER" id="PTHR11097">
    <property type="entry name" value="EXOSOME COMPLEX EXONUCLEASE RIBOSOMAL RNA PROCESSING PROTEIN"/>
    <property type="match status" value="1"/>
</dbReference>
<dbReference type="GO" id="GO:0071035">
    <property type="term" value="P:nuclear polyadenylation-dependent rRNA catabolic process"/>
    <property type="evidence" value="ECO:0007669"/>
    <property type="project" value="TreeGrafter"/>
</dbReference>
<dbReference type="EMBL" id="CM026428">
    <property type="protein sequence ID" value="KAG0566972.1"/>
    <property type="molecule type" value="Genomic_DNA"/>
</dbReference>
<dbReference type="InterPro" id="IPR033100">
    <property type="entry name" value="Rrp45"/>
</dbReference>
<feature type="region of interest" description="Disordered" evidence="8">
    <location>
        <begin position="343"/>
        <end position="364"/>
    </location>
</feature>
<keyword evidence="6" id="KW-0539">Nucleus</keyword>
<dbReference type="Pfam" id="PF03725">
    <property type="entry name" value="RNase_PH_C"/>
    <property type="match status" value="1"/>
</dbReference>
<keyword evidence="5" id="KW-0694">RNA-binding</keyword>
<reference evidence="11" key="1">
    <citation type="submission" date="2020-06" db="EMBL/GenBank/DDBJ databases">
        <title>WGS assembly of Ceratodon purpureus strain R40.</title>
        <authorList>
            <person name="Carey S.B."/>
            <person name="Jenkins J."/>
            <person name="Shu S."/>
            <person name="Lovell J.T."/>
            <person name="Sreedasyam A."/>
            <person name="Maumus F."/>
            <person name="Tiley G.P."/>
            <person name="Fernandez-Pozo N."/>
            <person name="Barry K."/>
            <person name="Chen C."/>
            <person name="Wang M."/>
            <person name="Lipzen A."/>
            <person name="Daum C."/>
            <person name="Saski C.A."/>
            <person name="Payton A.C."/>
            <person name="Mcbreen J.C."/>
            <person name="Conrad R.E."/>
            <person name="Kollar L.M."/>
            <person name="Olsson S."/>
            <person name="Huttunen S."/>
            <person name="Landis J.B."/>
            <person name="Wickett N.J."/>
            <person name="Johnson M.G."/>
            <person name="Rensing S.A."/>
            <person name="Grimwood J."/>
            <person name="Schmutz J."/>
            <person name="Mcdaniel S.F."/>
        </authorList>
    </citation>
    <scope>NUCLEOTIDE SEQUENCE</scope>
    <source>
        <strain evidence="11">R40</strain>
    </source>
</reference>
<dbReference type="InterPro" id="IPR015847">
    <property type="entry name" value="ExoRNase_PH_dom2"/>
</dbReference>
<evidence type="ECO:0000259" key="10">
    <source>
        <dbReference type="Pfam" id="PF03725"/>
    </source>
</evidence>
<proteinExistence type="inferred from homology"/>
<dbReference type="GO" id="GO:0071028">
    <property type="term" value="P:nuclear mRNA surveillance"/>
    <property type="evidence" value="ECO:0007669"/>
    <property type="project" value="TreeGrafter"/>
</dbReference>
<dbReference type="GO" id="GO:0034473">
    <property type="term" value="P:U1 snRNA 3'-end processing"/>
    <property type="evidence" value="ECO:0007669"/>
    <property type="project" value="TreeGrafter"/>
</dbReference>
<dbReference type="GO" id="GO:0034476">
    <property type="term" value="P:U5 snRNA 3'-end processing"/>
    <property type="evidence" value="ECO:0007669"/>
    <property type="project" value="TreeGrafter"/>
</dbReference>
<keyword evidence="4" id="KW-0963">Cytoplasm</keyword>
<accession>A0A8T0HD12</accession>
<name>A0A8T0HD12_CERPU</name>
<dbReference type="InterPro" id="IPR050590">
    <property type="entry name" value="Exosome_comp_Rrp42_subfam"/>
</dbReference>
<dbReference type="GO" id="GO:0000176">
    <property type="term" value="C:nuclear exosome (RNase complex)"/>
    <property type="evidence" value="ECO:0007669"/>
    <property type="project" value="TreeGrafter"/>
</dbReference>
<organism evidence="11 12">
    <name type="scientific">Ceratodon purpureus</name>
    <name type="common">Fire moss</name>
    <name type="synonym">Dicranum purpureum</name>
    <dbReference type="NCBI Taxonomy" id="3225"/>
    <lineage>
        <taxon>Eukaryota</taxon>
        <taxon>Viridiplantae</taxon>
        <taxon>Streptophyta</taxon>
        <taxon>Embryophyta</taxon>
        <taxon>Bryophyta</taxon>
        <taxon>Bryophytina</taxon>
        <taxon>Bryopsida</taxon>
        <taxon>Dicranidae</taxon>
        <taxon>Pseudoditrichales</taxon>
        <taxon>Ditrichaceae</taxon>
        <taxon>Ceratodon</taxon>
    </lineage>
</organism>
<feature type="compositionally biased region" description="Acidic residues" evidence="8">
    <location>
        <begin position="299"/>
        <end position="310"/>
    </location>
</feature>
<dbReference type="FunFam" id="3.30.230.70:FF:000007">
    <property type="entry name" value="Exosome complex component RRP45B"/>
    <property type="match status" value="1"/>
</dbReference>
<feature type="domain" description="Exoribonuclease phosphorolytic" evidence="9">
    <location>
        <begin position="37"/>
        <end position="168"/>
    </location>
</feature>
<evidence type="ECO:0000256" key="4">
    <source>
        <dbReference type="ARBA" id="ARBA00022490"/>
    </source>
</evidence>
<dbReference type="CDD" id="cd11368">
    <property type="entry name" value="RNase_PH_RRP45"/>
    <property type="match status" value="1"/>
</dbReference>
<evidence type="ECO:0000256" key="8">
    <source>
        <dbReference type="SAM" id="MobiDB-lite"/>
    </source>
</evidence>
<comment type="caution">
    <text evidence="11">The sequence shown here is derived from an EMBL/GenBank/DDBJ whole genome shotgun (WGS) entry which is preliminary data.</text>
</comment>
<dbReference type="SUPFAM" id="SSF55666">
    <property type="entry name" value="Ribonuclease PH domain 2-like"/>
    <property type="match status" value="1"/>
</dbReference>
<sequence length="529" mass="57375">MANNANAGLRITTNERDFIEAAIKEDHRIDGRTPFDYRKLHIKFLREDGSVEVQLGQTRVLAVVKGEITQPYPDRGNEGSLAIYTEFSPMGDPAFELGRPSEMAVELGRIIDRGLRESRAVDTESLCILSGRSVWAIRVDIHILDNYGNLVDAANLAALAALLSYRRPECTVGGEDGQQVIVHPPEVREPVGLIIHHIPIAVTFAFFGDGNFQVLDPSLKEEEVMGGRITITINSQGEICAVQKGGGVGVSASELMRCIRIASSKAQSITETLKKAVEVHEIERAQRKIRRHRNLPTEIEAEVEMEEAPEVPEAPMASEPTEPEQAMDTERDINDERMSDATQLESNEIKNADAQVKKSSRAAGEKDIFAGGESAWGDDAKLTPLKGAPGTRSSFFPLDSDALVEFDVAAKAVLRGGVSSQRMSSKVVSAPLQRQISGQIAAAAVYANQSSAHIAEEARSLGPIFPRVADMDSTEGIVSVEGTEAELGVLGNSTLETELVNQSEDKPLNFLSSGKKKAKKRKSGGVRQN</sequence>
<dbReference type="GO" id="GO:0034475">
    <property type="term" value="P:U4 snRNA 3'-end processing"/>
    <property type="evidence" value="ECO:0007669"/>
    <property type="project" value="TreeGrafter"/>
</dbReference>
<dbReference type="PANTHER" id="PTHR11097:SF14">
    <property type="entry name" value="EXOSOME COMPLEX COMPONENT RRP45"/>
    <property type="match status" value="1"/>
</dbReference>
<evidence type="ECO:0000313" key="11">
    <source>
        <dbReference type="EMBL" id="KAG0566972.1"/>
    </source>
</evidence>
<dbReference type="Pfam" id="PF01138">
    <property type="entry name" value="RNase_PH"/>
    <property type="match status" value="1"/>
</dbReference>
<evidence type="ECO:0000259" key="9">
    <source>
        <dbReference type="Pfam" id="PF01138"/>
    </source>
</evidence>
<dbReference type="InterPro" id="IPR036345">
    <property type="entry name" value="ExoRNase_PH_dom2_sf"/>
</dbReference>
<dbReference type="GO" id="GO:0016075">
    <property type="term" value="P:rRNA catabolic process"/>
    <property type="evidence" value="ECO:0007669"/>
    <property type="project" value="TreeGrafter"/>
</dbReference>
<feature type="domain" description="Exoribonuclease phosphorolytic" evidence="10">
    <location>
        <begin position="197"/>
        <end position="264"/>
    </location>
</feature>
<evidence type="ECO:0000256" key="7">
    <source>
        <dbReference type="ARBA" id="ARBA00079975"/>
    </source>
</evidence>
<dbReference type="InterPro" id="IPR001247">
    <property type="entry name" value="ExoRNase_PH_dom1"/>
</dbReference>
<evidence type="ECO:0000313" key="12">
    <source>
        <dbReference type="Proteomes" id="UP000822688"/>
    </source>
</evidence>
<keyword evidence="12" id="KW-1185">Reference proteome</keyword>
<gene>
    <name evidence="11" type="ORF">KC19_7G100800</name>
</gene>